<reference evidence="8" key="1">
    <citation type="submission" date="2021-01" db="EMBL/GenBank/DDBJ databases">
        <authorList>
            <person name="Corre E."/>
            <person name="Pelletier E."/>
            <person name="Niang G."/>
            <person name="Scheremetjew M."/>
            <person name="Finn R."/>
            <person name="Kale V."/>
            <person name="Holt S."/>
            <person name="Cochrane G."/>
            <person name="Meng A."/>
            <person name="Brown T."/>
            <person name="Cohen L."/>
        </authorList>
    </citation>
    <scope>NUCLEOTIDE SEQUENCE</scope>
    <source>
        <strain evidence="8">Grunow 1884</strain>
    </source>
</reference>
<sequence>MPTMLAAWSRALPAAPLRLRRAISVSSPSMQAMKPGTPIDGLGFMKNKDVPVALPRSEYPEWVNDLATPLISLAKLRQMKYEDASYKEATRYLKLTRRLKIKQNNADAMK</sequence>
<evidence type="ECO:0000313" key="8">
    <source>
        <dbReference type="EMBL" id="CAD9345807.1"/>
    </source>
</evidence>
<evidence type="ECO:0000256" key="2">
    <source>
        <dbReference type="ARBA" id="ARBA00022946"/>
    </source>
</evidence>
<comment type="similarity">
    <text evidence="6">Belongs to the mitochondrion-specific ribosomal protein mL54 family.</text>
</comment>
<gene>
    <name evidence="8" type="ORF">OSIN01602_LOCUS13257</name>
</gene>
<protein>
    <recommendedName>
        <fullName evidence="7">Large ribosomal subunit protein mL54</fullName>
    </recommendedName>
</protein>
<dbReference type="GO" id="GO:0005762">
    <property type="term" value="C:mitochondrial large ribosomal subunit"/>
    <property type="evidence" value="ECO:0007669"/>
    <property type="project" value="TreeGrafter"/>
</dbReference>
<evidence type="ECO:0000256" key="7">
    <source>
        <dbReference type="ARBA" id="ARBA00035179"/>
    </source>
</evidence>
<dbReference type="GO" id="GO:0003735">
    <property type="term" value="F:structural constituent of ribosome"/>
    <property type="evidence" value="ECO:0007669"/>
    <property type="project" value="TreeGrafter"/>
</dbReference>
<keyword evidence="4" id="KW-0496">Mitochondrion</keyword>
<comment type="subcellular location">
    <subcellularLocation>
        <location evidence="1">Mitochondrion</location>
    </subcellularLocation>
</comment>
<evidence type="ECO:0000256" key="3">
    <source>
        <dbReference type="ARBA" id="ARBA00022980"/>
    </source>
</evidence>
<evidence type="ECO:0000256" key="4">
    <source>
        <dbReference type="ARBA" id="ARBA00023128"/>
    </source>
</evidence>
<organism evidence="8">
    <name type="scientific">Trieres chinensis</name>
    <name type="common">Marine centric diatom</name>
    <name type="synonym">Odontella sinensis</name>
    <dbReference type="NCBI Taxonomy" id="1514140"/>
    <lineage>
        <taxon>Eukaryota</taxon>
        <taxon>Sar</taxon>
        <taxon>Stramenopiles</taxon>
        <taxon>Ochrophyta</taxon>
        <taxon>Bacillariophyta</taxon>
        <taxon>Mediophyceae</taxon>
        <taxon>Biddulphiophycidae</taxon>
        <taxon>Eupodiscales</taxon>
        <taxon>Parodontellaceae</taxon>
        <taxon>Trieres</taxon>
    </lineage>
</organism>
<dbReference type="PANTHER" id="PTHR28595:SF1">
    <property type="entry name" value="LARGE RIBOSOMAL SUBUNIT PROTEIN ML54"/>
    <property type="match status" value="1"/>
</dbReference>
<keyword evidence="5" id="KW-0687">Ribonucleoprotein</keyword>
<name>A0A7S1ZQQ6_TRICV</name>
<evidence type="ECO:0000256" key="5">
    <source>
        <dbReference type="ARBA" id="ARBA00023274"/>
    </source>
</evidence>
<keyword evidence="2" id="KW-0809">Transit peptide</keyword>
<evidence type="ECO:0000256" key="1">
    <source>
        <dbReference type="ARBA" id="ARBA00004173"/>
    </source>
</evidence>
<dbReference type="AlphaFoldDB" id="A0A7S1ZQQ6"/>
<keyword evidence="3" id="KW-0689">Ribosomal protein</keyword>
<dbReference type="InterPro" id="IPR013870">
    <property type="entry name" value="Ribosomal_mL54"/>
</dbReference>
<evidence type="ECO:0000256" key="6">
    <source>
        <dbReference type="ARBA" id="ARBA00033752"/>
    </source>
</evidence>
<proteinExistence type="inferred from homology"/>
<dbReference type="EMBL" id="HBGO01023041">
    <property type="protein sequence ID" value="CAD9345807.1"/>
    <property type="molecule type" value="Transcribed_RNA"/>
</dbReference>
<accession>A0A7S1ZQQ6</accession>
<dbReference type="Pfam" id="PF08561">
    <property type="entry name" value="Ribosomal_L37"/>
    <property type="match status" value="1"/>
</dbReference>
<dbReference type="PANTHER" id="PTHR28595">
    <property type="entry name" value="39S RIBOSOMAL PROTEIN L54, MITOCHONDRIAL"/>
    <property type="match status" value="1"/>
</dbReference>